<comment type="caution">
    <text evidence="1">The sequence shown here is derived from an EMBL/GenBank/DDBJ whole genome shotgun (WGS) entry which is preliminary data.</text>
</comment>
<evidence type="ECO:0000313" key="1">
    <source>
        <dbReference type="EMBL" id="GAA2480259.1"/>
    </source>
</evidence>
<gene>
    <name evidence="1" type="ORF">GCM10010422_25920</name>
</gene>
<evidence type="ECO:0000313" key="2">
    <source>
        <dbReference type="Proteomes" id="UP001501721"/>
    </source>
</evidence>
<keyword evidence="2" id="KW-1185">Reference proteome</keyword>
<dbReference type="EMBL" id="BAAATL010000010">
    <property type="protein sequence ID" value="GAA2480259.1"/>
    <property type="molecule type" value="Genomic_DNA"/>
</dbReference>
<organism evidence="1 2">
    <name type="scientific">Streptomyces graminearus</name>
    <dbReference type="NCBI Taxonomy" id="284030"/>
    <lineage>
        <taxon>Bacteria</taxon>
        <taxon>Bacillati</taxon>
        <taxon>Actinomycetota</taxon>
        <taxon>Actinomycetes</taxon>
        <taxon>Kitasatosporales</taxon>
        <taxon>Streptomycetaceae</taxon>
        <taxon>Streptomyces</taxon>
    </lineage>
</organism>
<accession>A0ABN3LDF4</accession>
<dbReference type="Proteomes" id="UP001501721">
    <property type="component" value="Unassembled WGS sequence"/>
</dbReference>
<proteinExistence type="predicted"/>
<sequence>MATLEELGPAGVPREDPLTYPGAWPARSGLLHGDRMLPLTRLVYDDRAPVLAVGSHACPVNCATRWPGSGSTRPSRWCAPG</sequence>
<reference evidence="1 2" key="1">
    <citation type="journal article" date="2019" name="Int. J. Syst. Evol. Microbiol.">
        <title>The Global Catalogue of Microorganisms (GCM) 10K type strain sequencing project: providing services to taxonomists for standard genome sequencing and annotation.</title>
        <authorList>
            <consortium name="The Broad Institute Genomics Platform"/>
            <consortium name="The Broad Institute Genome Sequencing Center for Infectious Disease"/>
            <person name="Wu L."/>
            <person name="Ma J."/>
        </authorList>
    </citation>
    <scope>NUCLEOTIDE SEQUENCE [LARGE SCALE GENOMIC DNA]</scope>
    <source>
        <strain evidence="1 2">JCM 6923</strain>
    </source>
</reference>
<name>A0ABN3LDF4_9ACTN</name>
<protein>
    <submittedName>
        <fullName evidence="1">Uncharacterized protein</fullName>
    </submittedName>
</protein>